<evidence type="ECO:0000313" key="1">
    <source>
        <dbReference type="EMBL" id="CEG10003.1"/>
    </source>
</evidence>
<evidence type="ECO:0000313" key="2">
    <source>
        <dbReference type="Proteomes" id="UP000035762"/>
    </source>
</evidence>
<proteinExistence type="predicted"/>
<dbReference type="AlphaFoldDB" id="A0A090N8E8"/>
<comment type="caution">
    <text evidence="1">The sequence shown here is derived from an EMBL/GenBank/DDBJ whole genome shotgun (WGS) entry which is preliminary data.</text>
</comment>
<organism evidence="1 2">
    <name type="scientific">Afipia felis</name>
    <name type="common">Cat scratch disease bacillus</name>
    <dbReference type="NCBI Taxonomy" id="1035"/>
    <lineage>
        <taxon>Bacteria</taxon>
        <taxon>Pseudomonadati</taxon>
        <taxon>Pseudomonadota</taxon>
        <taxon>Alphaproteobacteria</taxon>
        <taxon>Hyphomicrobiales</taxon>
        <taxon>Nitrobacteraceae</taxon>
        <taxon>Afipia</taxon>
    </lineage>
</organism>
<sequence>MQWAATVEGHEVGDVDQRVDRAQSDGRQATLQPFRRRPVLHATHKAQCEAGAQRGVFNRHRRGCCERTLDRLRRIVVKLAHVGRAEVARDAVHAGRVRAVRRQVNFDHRIAEAGPFRVRLADGRVARQFDDAVVIFGEFKFGGRAQHAAALDAANIADAERDVLAGNVGARRREHADQSRARVRRAADHLNRRTFSGIDHAHAQTVGVGMLFGGDDLGDDVRRQRLRLILEVFDL</sequence>
<dbReference type="Proteomes" id="UP000035762">
    <property type="component" value="Unassembled WGS sequence"/>
</dbReference>
<reference evidence="1 2" key="1">
    <citation type="journal article" date="2014" name="Genome Announc.">
        <title>Genome Sequence of Afipia felis Strain 76713, Isolated in Hospital Water Using an Amoeba Co-Culture Procedure.</title>
        <authorList>
            <person name="Benamar S."/>
            <person name="La Scola B."/>
            <person name="Croce O."/>
        </authorList>
    </citation>
    <scope>NUCLEOTIDE SEQUENCE [LARGE SCALE GENOMIC DNA]</scope>
    <source>
        <strain evidence="1 2">76713</strain>
    </source>
</reference>
<name>A0A090N8E8_AFIFE</name>
<dbReference type="EMBL" id="CCAZ020000002">
    <property type="protein sequence ID" value="CEG10003.1"/>
    <property type="molecule type" value="Genomic_DNA"/>
</dbReference>
<gene>
    <name evidence="1" type="ORF">BN961_03437</name>
</gene>
<accession>A0A090N8E8</accession>
<protein>
    <submittedName>
        <fullName evidence="1">Uncharacterized protein</fullName>
    </submittedName>
</protein>
<keyword evidence="2" id="KW-1185">Reference proteome</keyword>